<feature type="compositionally biased region" description="Low complexity" evidence="1">
    <location>
        <begin position="76"/>
        <end position="101"/>
    </location>
</feature>
<organism evidence="2 3">
    <name type="scientific">Heterodera trifolii</name>
    <dbReference type="NCBI Taxonomy" id="157864"/>
    <lineage>
        <taxon>Eukaryota</taxon>
        <taxon>Metazoa</taxon>
        <taxon>Ecdysozoa</taxon>
        <taxon>Nematoda</taxon>
        <taxon>Chromadorea</taxon>
        <taxon>Rhabditida</taxon>
        <taxon>Tylenchina</taxon>
        <taxon>Tylenchomorpha</taxon>
        <taxon>Tylenchoidea</taxon>
        <taxon>Heteroderidae</taxon>
        <taxon>Heteroderinae</taxon>
        <taxon>Heterodera</taxon>
    </lineage>
</organism>
<name>A0ABD2M368_9BILA</name>
<dbReference type="EMBL" id="JBICBT010000173">
    <property type="protein sequence ID" value="KAL3121909.1"/>
    <property type="molecule type" value="Genomic_DNA"/>
</dbReference>
<gene>
    <name evidence="2" type="ORF">niasHT_000137</name>
</gene>
<reference evidence="2 3" key="1">
    <citation type="submission" date="2024-10" db="EMBL/GenBank/DDBJ databases">
        <authorList>
            <person name="Kim D."/>
        </authorList>
    </citation>
    <scope>NUCLEOTIDE SEQUENCE [LARGE SCALE GENOMIC DNA]</scope>
    <source>
        <strain evidence="2">BH-2024</strain>
    </source>
</reference>
<feature type="region of interest" description="Disordered" evidence="1">
    <location>
        <begin position="136"/>
        <end position="200"/>
    </location>
</feature>
<feature type="compositionally biased region" description="Low complexity" evidence="1">
    <location>
        <begin position="14"/>
        <end position="42"/>
    </location>
</feature>
<evidence type="ECO:0000313" key="2">
    <source>
        <dbReference type="EMBL" id="KAL3121909.1"/>
    </source>
</evidence>
<feature type="compositionally biased region" description="Low complexity" evidence="1">
    <location>
        <begin position="159"/>
        <end position="177"/>
    </location>
</feature>
<feature type="compositionally biased region" description="Low complexity" evidence="1">
    <location>
        <begin position="184"/>
        <end position="193"/>
    </location>
</feature>
<keyword evidence="3" id="KW-1185">Reference proteome</keyword>
<comment type="caution">
    <text evidence="2">The sequence shown here is derived from an EMBL/GenBank/DDBJ whole genome shotgun (WGS) entry which is preliminary data.</text>
</comment>
<proteinExistence type="predicted"/>
<feature type="compositionally biased region" description="Polar residues" evidence="1">
    <location>
        <begin position="49"/>
        <end position="60"/>
    </location>
</feature>
<accession>A0ABD2M368</accession>
<feature type="region of interest" description="Disordered" evidence="1">
    <location>
        <begin position="14"/>
        <end position="118"/>
    </location>
</feature>
<sequence length="278" mass="30120">MSRPKPFLHFKSSISASSAAGRGSVRALKSSASPPSSFSANRNPRRLLSVNNASSSSPRHGTSPLARQSLRDKSPQSQHQQQSQQQRQRAVVAPAATGAVVQQKVERSPTGEAERGSGTMVKMTASASRMAFSSDAARHAKATMSARPGDPNAAEHLSRVASRARTATIAVRRTQSAKSKRSASRGSSASGQSSKKKGGTAKLLELGPLRFMAKDTGKVKLIRQDSQRPGLRAMLYGLTLKMEREEKLQKKLLRKWARKFNNFVENLFFQGLPKAEIV</sequence>
<dbReference type="AlphaFoldDB" id="A0ABD2M368"/>
<feature type="compositionally biased region" description="Basic and acidic residues" evidence="1">
    <location>
        <begin position="104"/>
        <end position="115"/>
    </location>
</feature>
<protein>
    <submittedName>
        <fullName evidence="2">Uncharacterized protein</fullName>
    </submittedName>
</protein>
<evidence type="ECO:0000256" key="1">
    <source>
        <dbReference type="SAM" id="MobiDB-lite"/>
    </source>
</evidence>
<evidence type="ECO:0000313" key="3">
    <source>
        <dbReference type="Proteomes" id="UP001620626"/>
    </source>
</evidence>
<dbReference type="Proteomes" id="UP001620626">
    <property type="component" value="Unassembled WGS sequence"/>
</dbReference>